<dbReference type="RefSeq" id="WP_151990607.1">
    <property type="nucleotide sequence ID" value="NZ_LR701528.1"/>
</dbReference>
<evidence type="ECO:0000313" key="2">
    <source>
        <dbReference type="Proteomes" id="UP000326857"/>
    </source>
</evidence>
<dbReference type="EMBL" id="CABVLI010000036">
    <property type="protein sequence ID" value="VVT11682.1"/>
    <property type="molecule type" value="Genomic_DNA"/>
</dbReference>
<protein>
    <submittedName>
        <fullName evidence="1">Uncharacterized protein</fullName>
    </submittedName>
</protein>
<organism evidence="1 2">
    <name type="scientific">Sphingomonas aurantiaca</name>
    <dbReference type="NCBI Taxonomy" id="185949"/>
    <lineage>
        <taxon>Bacteria</taxon>
        <taxon>Pseudomonadati</taxon>
        <taxon>Pseudomonadota</taxon>
        <taxon>Alphaproteobacteria</taxon>
        <taxon>Sphingomonadales</taxon>
        <taxon>Sphingomonadaceae</taxon>
        <taxon>Sphingomonas</taxon>
    </lineage>
</organism>
<dbReference type="Proteomes" id="UP000326857">
    <property type="component" value="Unassembled WGS sequence"/>
</dbReference>
<dbReference type="AlphaFoldDB" id="A0A5E7Z2Q8"/>
<proteinExistence type="predicted"/>
<reference evidence="1 2" key="1">
    <citation type="submission" date="2019-09" db="EMBL/GenBank/DDBJ databases">
        <authorList>
            <person name="Dittami M. S."/>
        </authorList>
    </citation>
    <scope>NUCLEOTIDE SEQUENCE [LARGE SCALE GENOMIC DNA]</scope>
    <source>
        <strain evidence="1">SPHINGO391</strain>
    </source>
</reference>
<evidence type="ECO:0000313" key="1">
    <source>
        <dbReference type="EMBL" id="VVT11682.1"/>
    </source>
</evidence>
<sequence>MNVNDTRKAIKALPHMTVTRNDGEWRVTVLFQSVAARNPAKSDRWCREKQEKLAYYTNDADDALGTARDMSKRWEAAK</sequence>
<name>A0A5E7Z2Q8_9SPHN</name>
<gene>
    <name evidence="1" type="ORF">SPHINGO391_410095</name>
</gene>
<accession>A0A5E7Z2Q8</accession>